<comment type="caution">
    <text evidence="2">Lacks conserved residue(s) required for the propagation of feature annotation.</text>
</comment>
<keyword evidence="6" id="KW-1185">Reference proteome</keyword>
<dbReference type="InterPro" id="IPR051048">
    <property type="entry name" value="Peptidase_S8/S53_subtilisin"/>
</dbReference>
<comment type="similarity">
    <text evidence="1 2">Belongs to the peptidase S8 family.</text>
</comment>
<organism evidence="5 6">
    <name type="scientific">Extremus antarcticus</name>
    <dbReference type="NCBI Taxonomy" id="702011"/>
    <lineage>
        <taxon>Eukaryota</taxon>
        <taxon>Fungi</taxon>
        <taxon>Dikarya</taxon>
        <taxon>Ascomycota</taxon>
        <taxon>Pezizomycotina</taxon>
        <taxon>Dothideomycetes</taxon>
        <taxon>Dothideomycetidae</taxon>
        <taxon>Mycosphaerellales</taxon>
        <taxon>Extremaceae</taxon>
        <taxon>Extremus</taxon>
    </lineage>
</organism>
<dbReference type="AlphaFoldDB" id="A0AAJ0DJW6"/>
<gene>
    <name evidence="5" type="ORF">LTR09_007056</name>
</gene>
<dbReference type="GO" id="GO:0004252">
    <property type="term" value="F:serine-type endopeptidase activity"/>
    <property type="evidence" value="ECO:0007669"/>
    <property type="project" value="InterPro"/>
</dbReference>
<evidence type="ECO:0000313" key="5">
    <source>
        <dbReference type="EMBL" id="KAK3051756.1"/>
    </source>
</evidence>
<dbReference type="SUPFAM" id="SSF49785">
    <property type="entry name" value="Galactose-binding domain-like"/>
    <property type="match status" value="1"/>
</dbReference>
<evidence type="ECO:0000256" key="1">
    <source>
        <dbReference type="ARBA" id="ARBA00011073"/>
    </source>
</evidence>
<dbReference type="Gene3D" id="2.60.120.380">
    <property type="match status" value="1"/>
</dbReference>
<name>A0AAJ0DJW6_9PEZI</name>
<evidence type="ECO:0000256" key="3">
    <source>
        <dbReference type="SAM" id="MobiDB-lite"/>
    </source>
</evidence>
<feature type="region of interest" description="Disordered" evidence="3">
    <location>
        <begin position="1"/>
        <end position="20"/>
    </location>
</feature>
<feature type="compositionally biased region" description="Polar residues" evidence="3">
    <location>
        <begin position="1"/>
        <end position="19"/>
    </location>
</feature>
<protein>
    <recommendedName>
        <fullName evidence="4">Peptidase S8/S53 domain-containing protein</fullName>
    </recommendedName>
</protein>
<dbReference type="PROSITE" id="PS51892">
    <property type="entry name" value="SUBTILASE"/>
    <property type="match status" value="1"/>
</dbReference>
<sequence length="246" mass="26251">MSNNPEGMAASSSRGQTVENRIKPDVVAPGTSIFMACPLVAGCAAVVRETRVKNGDPTPSAALIKAILINGAVNFTGQYSPTEARAAPNNDTGWGRVNLVGLVIIPSRGRPDAGGGDMPPLKKGDPPVEITVPIRADPPPRGEEDAVPVEVGSGIRTLKVTLVWTDPPEMDGELQNDLDLVLVVVASDSRERFGNMGLSTTGRDSVNNVEQVVWENIPAGDVQIVVRPTDVRMGPQPWTYVWRITW</sequence>
<dbReference type="Gene3D" id="3.40.50.200">
    <property type="entry name" value="Peptidase S8/S53 domain"/>
    <property type="match status" value="1"/>
</dbReference>
<dbReference type="SUPFAM" id="SSF52743">
    <property type="entry name" value="Subtilisin-like"/>
    <property type="match status" value="1"/>
</dbReference>
<dbReference type="PANTHER" id="PTHR43399:SF4">
    <property type="entry name" value="CELL WALL-ASSOCIATED PROTEASE"/>
    <property type="match status" value="1"/>
</dbReference>
<accession>A0AAJ0DJW6</accession>
<dbReference type="Pfam" id="PF00082">
    <property type="entry name" value="Peptidase_S8"/>
    <property type="match status" value="1"/>
</dbReference>
<evidence type="ECO:0000256" key="2">
    <source>
        <dbReference type="PROSITE-ProRule" id="PRU01240"/>
    </source>
</evidence>
<dbReference type="InterPro" id="IPR008979">
    <property type="entry name" value="Galactose-bd-like_sf"/>
</dbReference>
<dbReference type="EMBL" id="JAWDJX010000024">
    <property type="protein sequence ID" value="KAK3051756.1"/>
    <property type="molecule type" value="Genomic_DNA"/>
</dbReference>
<dbReference type="InterPro" id="IPR000209">
    <property type="entry name" value="Peptidase_S8/S53_dom"/>
</dbReference>
<evidence type="ECO:0000313" key="6">
    <source>
        <dbReference type="Proteomes" id="UP001271007"/>
    </source>
</evidence>
<proteinExistence type="inferred from homology"/>
<dbReference type="PANTHER" id="PTHR43399">
    <property type="entry name" value="SUBTILISIN-RELATED"/>
    <property type="match status" value="1"/>
</dbReference>
<reference evidence="5" key="1">
    <citation type="submission" date="2023-04" db="EMBL/GenBank/DDBJ databases">
        <title>Black Yeasts Isolated from many extreme environments.</title>
        <authorList>
            <person name="Coleine C."/>
            <person name="Stajich J.E."/>
            <person name="Selbmann L."/>
        </authorList>
    </citation>
    <scope>NUCLEOTIDE SEQUENCE</scope>
    <source>
        <strain evidence="5">CCFEE 5312</strain>
    </source>
</reference>
<dbReference type="InterPro" id="IPR036852">
    <property type="entry name" value="Peptidase_S8/S53_dom_sf"/>
</dbReference>
<dbReference type="GO" id="GO:0006508">
    <property type="term" value="P:proteolysis"/>
    <property type="evidence" value="ECO:0007669"/>
    <property type="project" value="InterPro"/>
</dbReference>
<evidence type="ECO:0000259" key="4">
    <source>
        <dbReference type="Pfam" id="PF00082"/>
    </source>
</evidence>
<feature type="domain" description="Peptidase S8/S53" evidence="4">
    <location>
        <begin position="6"/>
        <end position="95"/>
    </location>
</feature>
<dbReference type="Proteomes" id="UP001271007">
    <property type="component" value="Unassembled WGS sequence"/>
</dbReference>
<comment type="caution">
    <text evidence="5">The sequence shown here is derived from an EMBL/GenBank/DDBJ whole genome shotgun (WGS) entry which is preliminary data.</text>
</comment>